<evidence type="ECO:0000313" key="1">
    <source>
        <dbReference type="EMBL" id="GFD39953.1"/>
    </source>
</evidence>
<comment type="caution">
    <text evidence="1">The sequence shown here is derived from an EMBL/GenBank/DDBJ whole genome shotgun (WGS) entry which is preliminary data.</text>
</comment>
<reference evidence="1" key="1">
    <citation type="journal article" date="2019" name="Sci. Rep.">
        <title>Draft genome of Tanacetum cinerariifolium, the natural source of mosquito coil.</title>
        <authorList>
            <person name="Yamashiro T."/>
            <person name="Shiraishi A."/>
            <person name="Satake H."/>
            <person name="Nakayama K."/>
        </authorList>
    </citation>
    <scope>NUCLEOTIDE SEQUENCE</scope>
</reference>
<protein>
    <submittedName>
        <fullName evidence="1">Uncharacterized protein</fullName>
    </submittedName>
</protein>
<feature type="non-terminal residue" evidence="1">
    <location>
        <position position="1"/>
    </location>
</feature>
<organism evidence="1">
    <name type="scientific">Tanacetum cinerariifolium</name>
    <name type="common">Dalmatian daisy</name>
    <name type="synonym">Chrysanthemum cinerariifolium</name>
    <dbReference type="NCBI Taxonomy" id="118510"/>
    <lineage>
        <taxon>Eukaryota</taxon>
        <taxon>Viridiplantae</taxon>
        <taxon>Streptophyta</taxon>
        <taxon>Embryophyta</taxon>
        <taxon>Tracheophyta</taxon>
        <taxon>Spermatophyta</taxon>
        <taxon>Magnoliopsida</taxon>
        <taxon>eudicotyledons</taxon>
        <taxon>Gunneridae</taxon>
        <taxon>Pentapetalae</taxon>
        <taxon>asterids</taxon>
        <taxon>campanulids</taxon>
        <taxon>Asterales</taxon>
        <taxon>Asteraceae</taxon>
        <taxon>Asteroideae</taxon>
        <taxon>Anthemideae</taxon>
        <taxon>Anthemidinae</taxon>
        <taxon>Tanacetum</taxon>
    </lineage>
</organism>
<gene>
    <name evidence="1" type="ORF">Tci_911922</name>
</gene>
<dbReference type="AlphaFoldDB" id="A0A699VZS9"/>
<sequence>LGYCNGQEHQWRGTYTRQGGWKEGYYLLRDN</sequence>
<proteinExistence type="predicted"/>
<accession>A0A699VZS9</accession>
<dbReference type="EMBL" id="BKCJ011525227">
    <property type="protein sequence ID" value="GFD39953.1"/>
    <property type="molecule type" value="Genomic_DNA"/>
</dbReference>
<name>A0A699VZS9_TANCI</name>